<dbReference type="GO" id="GO:0005085">
    <property type="term" value="F:guanyl-nucleotide exchange factor activity"/>
    <property type="evidence" value="ECO:0007669"/>
    <property type="project" value="InterPro"/>
</dbReference>
<evidence type="ECO:0000256" key="1">
    <source>
        <dbReference type="ARBA" id="ARBA00023054"/>
    </source>
</evidence>
<reference evidence="5" key="1">
    <citation type="submission" date="2023-06" db="EMBL/GenBank/DDBJ databases">
        <title>Genome-scale phylogeny and comparative genomics of the fungal order Sordariales.</title>
        <authorList>
            <consortium name="Lawrence Berkeley National Laboratory"/>
            <person name="Hensen N."/>
            <person name="Bonometti L."/>
            <person name="Westerberg I."/>
            <person name="Brannstrom I.O."/>
            <person name="Guillou S."/>
            <person name="Cros-Aarteil S."/>
            <person name="Calhoun S."/>
            <person name="Haridas S."/>
            <person name="Kuo A."/>
            <person name="Mondo S."/>
            <person name="Pangilinan J."/>
            <person name="Riley R."/>
            <person name="Labutti K."/>
            <person name="Andreopoulos B."/>
            <person name="Lipzen A."/>
            <person name="Chen C."/>
            <person name="Yanf M."/>
            <person name="Daum C."/>
            <person name="Ng V."/>
            <person name="Clum A."/>
            <person name="Steindorff A."/>
            <person name="Ohm R."/>
            <person name="Martin F."/>
            <person name="Silar P."/>
            <person name="Natvig D."/>
            <person name="Lalanne C."/>
            <person name="Gautier V."/>
            <person name="Ament-Velasquez S.L."/>
            <person name="Kruys A."/>
            <person name="Hutchinson M.I."/>
            <person name="Powell A.J."/>
            <person name="Barry K."/>
            <person name="Miller A.N."/>
            <person name="Grigoriev I.V."/>
            <person name="Debuchy R."/>
            <person name="Gladieux P."/>
            <person name="Thoren M.H."/>
            <person name="Johannesson H."/>
        </authorList>
    </citation>
    <scope>NUCLEOTIDE SEQUENCE</scope>
    <source>
        <strain evidence="5">CBS 307.81</strain>
    </source>
</reference>
<feature type="compositionally biased region" description="Low complexity" evidence="3">
    <location>
        <begin position="52"/>
        <end position="62"/>
    </location>
</feature>
<dbReference type="GO" id="GO:0006887">
    <property type="term" value="P:exocytosis"/>
    <property type="evidence" value="ECO:0007669"/>
    <property type="project" value="TreeGrafter"/>
</dbReference>
<dbReference type="Proteomes" id="UP001174997">
    <property type="component" value="Unassembled WGS sequence"/>
</dbReference>
<gene>
    <name evidence="5" type="ORF">QBC41DRAFT_340210</name>
</gene>
<organism evidence="5 6">
    <name type="scientific">Cercophora samala</name>
    <dbReference type="NCBI Taxonomy" id="330535"/>
    <lineage>
        <taxon>Eukaryota</taxon>
        <taxon>Fungi</taxon>
        <taxon>Dikarya</taxon>
        <taxon>Ascomycota</taxon>
        <taxon>Pezizomycotina</taxon>
        <taxon>Sordariomycetes</taxon>
        <taxon>Sordariomycetidae</taxon>
        <taxon>Sordariales</taxon>
        <taxon>Lasiosphaeriaceae</taxon>
        <taxon>Cercophora</taxon>
    </lineage>
</organism>
<feature type="compositionally biased region" description="Pro residues" evidence="3">
    <location>
        <begin position="237"/>
        <end position="251"/>
    </location>
</feature>
<comment type="caution">
    <text evidence="5">The sequence shown here is derived from an EMBL/GenBank/DDBJ whole genome shotgun (WGS) entry which is preliminary data.</text>
</comment>
<dbReference type="InterPro" id="IPR009449">
    <property type="entry name" value="Sec2_N"/>
</dbReference>
<dbReference type="PANTHER" id="PTHR14430">
    <property type="entry name" value="RABIN3-RELATED"/>
    <property type="match status" value="1"/>
</dbReference>
<dbReference type="EMBL" id="JAULSY010000122">
    <property type="protein sequence ID" value="KAK0664442.1"/>
    <property type="molecule type" value="Genomic_DNA"/>
</dbReference>
<keyword evidence="1 2" id="KW-0175">Coiled coil</keyword>
<dbReference type="GO" id="GO:0070319">
    <property type="term" value="C:Golgi to plasma membrane transport vesicle"/>
    <property type="evidence" value="ECO:0007669"/>
    <property type="project" value="TreeGrafter"/>
</dbReference>
<dbReference type="PANTHER" id="PTHR14430:SF4">
    <property type="entry name" value="GDP_GTP EXCHANGE FACTOR SEC2 N-TERMINAL DOMAIN-CONTAINING PROTEIN"/>
    <property type="match status" value="1"/>
</dbReference>
<evidence type="ECO:0000313" key="5">
    <source>
        <dbReference type="EMBL" id="KAK0664442.1"/>
    </source>
</evidence>
<feature type="region of interest" description="Disordered" evidence="3">
    <location>
        <begin position="128"/>
        <end position="197"/>
    </location>
</feature>
<name>A0AA39Z6U7_9PEZI</name>
<dbReference type="SUPFAM" id="SSF144284">
    <property type="entry name" value="Sec2 N-terminal region"/>
    <property type="match status" value="2"/>
</dbReference>
<feature type="compositionally biased region" description="Acidic residues" evidence="3">
    <location>
        <begin position="41"/>
        <end position="51"/>
    </location>
</feature>
<keyword evidence="6" id="KW-1185">Reference proteome</keyword>
<feature type="compositionally biased region" description="Low complexity" evidence="3">
    <location>
        <begin position="131"/>
        <end position="193"/>
    </location>
</feature>
<feature type="compositionally biased region" description="Polar residues" evidence="3">
    <location>
        <begin position="24"/>
        <end position="35"/>
    </location>
</feature>
<dbReference type="Pfam" id="PF06428">
    <property type="entry name" value="Sec2p"/>
    <property type="match status" value="1"/>
</dbReference>
<dbReference type="AlphaFoldDB" id="A0AA39Z6U7"/>
<feature type="compositionally biased region" description="Polar residues" evidence="3">
    <location>
        <begin position="1"/>
        <end position="17"/>
    </location>
</feature>
<evidence type="ECO:0000313" key="6">
    <source>
        <dbReference type="Proteomes" id="UP001174997"/>
    </source>
</evidence>
<evidence type="ECO:0000256" key="3">
    <source>
        <dbReference type="SAM" id="MobiDB-lite"/>
    </source>
</evidence>
<feature type="domain" description="GDP/GTP exchange factor Sec2 N-terminal" evidence="4">
    <location>
        <begin position="273"/>
        <end position="348"/>
    </location>
</feature>
<dbReference type="InterPro" id="IPR040351">
    <property type="entry name" value="RAB3IL/RAB3IP/Sec2"/>
</dbReference>
<feature type="coiled-coil region" evidence="2">
    <location>
        <begin position="81"/>
        <end position="115"/>
    </location>
</feature>
<feature type="region of interest" description="Disordered" evidence="3">
    <location>
        <begin position="1"/>
        <end position="65"/>
    </location>
</feature>
<dbReference type="Gene3D" id="6.10.140.910">
    <property type="match status" value="1"/>
</dbReference>
<dbReference type="GO" id="GO:0051286">
    <property type="term" value="C:cell tip"/>
    <property type="evidence" value="ECO:0007669"/>
    <property type="project" value="TreeGrafter"/>
</dbReference>
<feature type="compositionally biased region" description="Polar residues" evidence="3">
    <location>
        <begin position="258"/>
        <end position="272"/>
    </location>
</feature>
<sequence>MTATEVMTPITPETTGTRPPAGAGQTTGTLSATNKTAPDSDPVDADSDGTDDTTPSTSTVATNCSCPTCGSSLSLPDLPAYQQTQTALLSAQKQITELQSQIKLLNAKASAAVDRWADYEDELTKLRAQLSESRSSTSSTPTSPSASSPTSSPIPQKQSPPQQQKQQKQQQQQQVIQQGSPLPTPPSSVTSISALPSPSRTSFLASVMPTGGVTSAATRISALLSSRRSTPNLKPLPSIPVSPRSPIPSVPPSASLYNLPSLSTPPASGTMTTEDLLSALSKEQARRVEVESRLSQTSKEVEELSVSLFEQANEMVATERRARAELERRVGVLEKRDGEKRRRLEVLERGVERIGRVRGVLGELDS</sequence>
<evidence type="ECO:0000256" key="2">
    <source>
        <dbReference type="SAM" id="Coils"/>
    </source>
</evidence>
<feature type="coiled-coil region" evidence="2">
    <location>
        <begin position="280"/>
        <end position="336"/>
    </location>
</feature>
<feature type="region of interest" description="Disordered" evidence="3">
    <location>
        <begin position="225"/>
        <end position="272"/>
    </location>
</feature>
<proteinExistence type="predicted"/>
<evidence type="ECO:0000259" key="4">
    <source>
        <dbReference type="Pfam" id="PF06428"/>
    </source>
</evidence>
<protein>
    <recommendedName>
        <fullName evidence="4">GDP/GTP exchange factor Sec2 N-terminal domain-containing protein</fullName>
    </recommendedName>
</protein>
<accession>A0AA39Z6U7</accession>